<feature type="transmembrane region" description="Helical" evidence="14">
    <location>
        <begin position="32"/>
        <end position="53"/>
    </location>
</feature>
<accession>A0A5C7F1V2</accession>
<comment type="subcellular location">
    <subcellularLocation>
        <location evidence="1 14">Cell membrane</location>
        <topology evidence="1 14">Multi-pass membrane protein</topology>
    </subcellularLocation>
</comment>
<sequence length="126" mass="12746">MKNLAAVAAGGAAGTYLRFVIGQSMWIGTYPLGTLVVNIAGSFLLGILTGSLLMKPGRTWLKAGLGAGFCGGFTTMSTFASDTVLLAAGEASLFLIYTAGSIFGGLAAALLGFLFSTLLTKKKGAV</sequence>
<evidence type="ECO:0000256" key="12">
    <source>
        <dbReference type="ARBA" id="ARBA00035585"/>
    </source>
</evidence>
<keyword evidence="6 14" id="KW-1133">Transmembrane helix</keyword>
<dbReference type="KEGG" id="ahal:FTX54_003420"/>
<evidence type="ECO:0000256" key="5">
    <source>
        <dbReference type="ARBA" id="ARBA00022723"/>
    </source>
</evidence>
<comment type="function">
    <text evidence="13 14">Fluoride-specific ion channel. Important for reducing fluoride concentration in the cell, thus reducing its toxicity.</text>
</comment>
<keyword evidence="9 14" id="KW-0472">Membrane</keyword>
<dbReference type="InterPro" id="IPR003691">
    <property type="entry name" value="FluC"/>
</dbReference>
<dbReference type="Pfam" id="PF02537">
    <property type="entry name" value="CRCB"/>
    <property type="match status" value="1"/>
</dbReference>
<keyword evidence="5 14" id="KW-0479">Metal-binding</keyword>
<gene>
    <name evidence="14" type="primary">fluC</name>
    <name evidence="14" type="synonym">crcB</name>
    <name evidence="15" type="ORF">FTX54_003420</name>
</gene>
<evidence type="ECO:0000256" key="2">
    <source>
        <dbReference type="ARBA" id="ARBA00022448"/>
    </source>
</evidence>
<dbReference type="GO" id="GO:0005886">
    <property type="term" value="C:plasma membrane"/>
    <property type="evidence" value="ECO:0007669"/>
    <property type="project" value="UniProtKB-SubCell"/>
</dbReference>
<keyword evidence="7 14" id="KW-0915">Sodium</keyword>
<organism evidence="15 16">
    <name type="scientific">Alkalicoccus halolimnae</name>
    <dbReference type="NCBI Taxonomy" id="1667239"/>
    <lineage>
        <taxon>Bacteria</taxon>
        <taxon>Bacillati</taxon>
        <taxon>Bacillota</taxon>
        <taxon>Bacilli</taxon>
        <taxon>Bacillales</taxon>
        <taxon>Bacillaceae</taxon>
        <taxon>Alkalicoccus</taxon>
    </lineage>
</organism>
<comment type="catalytic activity">
    <reaction evidence="12">
        <text>fluoride(in) = fluoride(out)</text>
        <dbReference type="Rhea" id="RHEA:76159"/>
        <dbReference type="ChEBI" id="CHEBI:17051"/>
    </reaction>
    <physiologicalReaction direction="left-to-right" evidence="12">
        <dbReference type="Rhea" id="RHEA:76160"/>
    </physiologicalReaction>
</comment>
<dbReference type="Proteomes" id="UP000321816">
    <property type="component" value="Chromosome"/>
</dbReference>
<evidence type="ECO:0000256" key="4">
    <source>
        <dbReference type="ARBA" id="ARBA00022692"/>
    </source>
</evidence>
<keyword evidence="3 14" id="KW-1003">Cell membrane</keyword>
<keyword evidence="16" id="KW-1185">Reference proteome</keyword>
<dbReference type="RefSeq" id="WP_147805085.1">
    <property type="nucleotide sequence ID" value="NZ_CP144914.1"/>
</dbReference>
<dbReference type="PANTHER" id="PTHR28259:SF16">
    <property type="entry name" value="FLUORIDE-SPECIFIC ION CHANNEL FLUC 2"/>
    <property type="match status" value="1"/>
</dbReference>
<protein>
    <recommendedName>
        <fullName evidence="14">Fluoride-specific ion channel FluC</fullName>
    </recommendedName>
</protein>
<dbReference type="EMBL" id="CP144914">
    <property type="protein sequence ID" value="WWD81585.1"/>
    <property type="molecule type" value="Genomic_DNA"/>
</dbReference>
<evidence type="ECO:0000313" key="16">
    <source>
        <dbReference type="Proteomes" id="UP000321816"/>
    </source>
</evidence>
<evidence type="ECO:0000256" key="3">
    <source>
        <dbReference type="ARBA" id="ARBA00022475"/>
    </source>
</evidence>
<evidence type="ECO:0000256" key="9">
    <source>
        <dbReference type="ARBA" id="ARBA00023136"/>
    </source>
</evidence>
<evidence type="ECO:0000256" key="13">
    <source>
        <dbReference type="ARBA" id="ARBA00049940"/>
    </source>
</evidence>
<comment type="activity regulation">
    <text evidence="14">Na(+) is not transported, but it plays an essential structural role and its presence is essential for fluoride channel function.</text>
</comment>
<feature type="transmembrane region" description="Helical" evidence="14">
    <location>
        <begin position="65"/>
        <end position="88"/>
    </location>
</feature>
<evidence type="ECO:0000313" key="15">
    <source>
        <dbReference type="EMBL" id="WWD81585.1"/>
    </source>
</evidence>
<evidence type="ECO:0000256" key="11">
    <source>
        <dbReference type="ARBA" id="ARBA00035120"/>
    </source>
</evidence>
<reference evidence="15 16" key="1">
    <citation type="submission" date="2024-01" db="EMBL/GenBank/DDBJ databases">
        <title>Complete Genome Sequence of Alkalicoccus halolimnae BZ-SZ-XJ29T, a Moderately Halophilic Bacterium Isolated from a Salt Lake.</title>
        <authorList>
            <person name="Zhao B."/>
        </authorList>
    </citation>
    <scope>NUCLEOTIDE SEQUENCE [LARGE SCALE GENOMIC DNA]</scope>
    <source>
        <strain evidence="15 16">BZ-SZ-XJ29</strain>
    </source>
</reference>
<keyword evidence="4 14" id="KW-0812">Transmembrane</keyword>
<proteinExistence type="inferred from homology"/>
<comment type="similarity">
    <text evidence="11 14">Belongs to the fluoride channel Fluc/FEX (TC 1.A.43) family.</text>
</comment>
<evidence type="ECO:0000256" key="6">
    <source>
        <dbReference type="ARBA" id="ARBA00022989"/>
    </source>
</evidence>
<dbReference type="HAMAP" id="MF_00454">
    <property type="entry name" value="FluC"/>
    <property type="match status" value="1"/>
</dbReference>
<dbReference type="GO" id="GO:0062054">
    <property type="term" value="F:fluoride channel activity"/>
    <property type="evidence" value="ECO:0007669"/>
    <property type="project" value="UniProtKB-UniRule"/>
</dbReference>
<dbReference type="OrthoDB" id="9815830at2"/>
<evidence type="ECO:0000256" key="8">
    <source>
        <dbReference type="ARBA" id="ARBA00023065"/>
    </source>
</evidence>
<keyword evidence="10 14" id="KW-0407">Ion channel</keyword>
<keyword evidence="8 14" id="KW-0406">Ion transport</keyword>
<evidence type="ECO:0000256" key="14">
    <source>
        <dbReference type="HAMAP-Rule" id="MF_00454"/>
    </source>
</evidence>
<evidence type="ECO:0000256" key="7">
    <source>
        <dbReference type="ARBA" id="ARBA00023053"/>
    </source>
</evidence>
<feature type="binding site" evidence="14">
    <location>
        <position position="74"/>
    </location>
    <ligand>
        <name>Na(+)</name>
        <dbReference type="ChEBI" id="CHEBI:29101"/>
        <note>structural</note>
    </ligand>
</feature>
<evidence type="ECO:0000256" key="10">
    <source>
        <dbReference type="ARBA" id="ARBA00023303"/>
    </source>
</evidence>
<keyword evidence="2 14" id="KW-0813">Transport</keyword>
<feature type="transmembrane region" description="Helical" evidence="14">
    <location>
        <begin position="94"/>
        <end position="119"/>
    </location>
</feature>
<evidence type="ECO:0000256" key="1">
    <source>
        <dbReference type="ARBA" id="ARBA00004651"/>
    </source>
</evidence>
<dbReference type="GO" id="GO:0046872">
    <property type="term" value="F:metal ion binding"/>
    <property type="evidence" value="ECO:0007669"/>
    <property type="project" value="UniProtKB-KW"/>
</dbReference>
<dbReference type="AlphaFoldDB" id="A0A5C7F1V2"/>
<feature type="binding site" evidence="14">
    <location>
        <position position="71"/>
    </location>
    <ligand>
        <name>Na(+)</name>
        <dbReference type="ChEBI" id="CHEBI:29101"/>
        <note>structural</note>
    </ligand>
</feature>
<dbReference type="GO" id="GO:0140114">
    <property type="term" value="P:cellular detoxification of fluoride"/>
    <property type="evidence" value="ECO:0007669"/>
    <property type="project" value="UniProtKB-UniRule"/>
</dbReference>
<dbReference type="PANTHER" id="PTHR28259">
    <property type="entry name" value="FLUORIDE EXPORT PROTEIN 1-RELATED"/>
    <property type="match status" value="1"/>
</dbReference>
<name>A0A5C7F1V2_9BACI</name>